<feature type="compositionally biased region" description="Basic and acidic residues" evidence="9">
    <location>
        <begin position="1351"/>
        <end position="1362"/>
    </location>
</feature>
<evidence type="ECO:0000256" key="5">
    <source>
        <dbReference type="ARBA" id="ARBA00022490"/>
    </source>
</evidence>
<dbReference type="Gene3D" id="2.30.29.30">
    <property type="entry name" value="Pleckstrin-homology domain (PH domain)/Phosphotyrosine-binding domain (PTB)"/>
    <property type="match status" value="1"/>
</dbReference>
<evidence type="ECO:0000256" key="4">
    <source>
        <dbReference type="ARBA" id="ARBA00022475"/>
    </source>
</evidence>
<dbReference type="Pfam" id="PF16000">
    <property type="entry name" value="CARMIL_C"/>
    <property type="match status" value="1"/>
</dbReference>
<dbReference type="Pfam" id="PF13516">
    <property type="entry name" value="LRR_6"/>
    <property type="match status" value="3"/>
</dbReference>
<dbReference type="InterPro" id="IPR031943">
    <property type="entry name" value="CARMIL_C"/>
</dbReference>
<dbReference type="InterPro" id="IPR011993">
    <property type="entry name" value="PH-like_dom_sf"/>
</dbReference>
<keyword evidence="7" id="KW-0677">Repeat</keyword>
<feature type="compositionally biased region" description="Basic and acidic residues" evidence="9">
    <location>
        <begin position="1145"/>
        <end position="1161"/>
    </location>
</feature>
<evidence type="ECO:0000256" key="8">
    <source>
        <dbReference type="ARBA" id="ARBA00023136"/>
    </source>
</evidence>
<evidence type="ECO:0000256" key="1">
    <source>
        <dbReference type="ARBA" id="ARBA00004236"/>
    </source>
</evidence>
<dbReference type="InterPro" id="IPR032675">
    <property type="entry name" value="LRR_dom_sf"/>
</dbReference>
<organism evidence="12 13">
    <name type="scientific">Scylla paramamosain</name>
    <name type="common">Mud crab</name>
    <dbReference type="NCBI Taxonomy" id="85552"/>
    <lineage>
        <taxon>Eukaryota</taxon>
        <taxon>Metazoa</taxon>
        <taxon>Ecdysozoa</taxon>
        <taxon>Arthropoda</taxon>
        <taxon>Crustacea</taxon>
        <taxon>Multicrustacea</taxon>
        <taxon>Malacostraca</taxon>
        <taxon>Eumalacostraca</taxon>
        <taxon>Eucarida</taxon>
        <taxon>Decapoda</taxon>
        <taxon>Pleocyemata</taxon>
        <taxon>Brachyura</taxon>
        <taxon>Eubrachyura</taxon>
        <taxon>Portunoidea</taxon>
        <taxon>Portunidae</taxon>
        <taxon>Portuninae</taxon>
        <taxon>Scylla</taxon>
    </lineage>
</organism>
<accession>A0AAW0TH10</accession>
<dbReference type="GO" id="GO:0030027">
    <property type="term" value="C:lamellipodium"/>
    <property type="evidence" value="ECO:0007669"/>
    <property type="project" value="TreeGrafter"/>
</dbReference>
<feature type="domain" description="CARMIL pleckstrin homology" evidence="11">
    <location>
        <begin position="25"/>
        <end position="121"/>
    </location>
</feature>
<feature type="domain" description="CARMIL C-terminal" evidence="10">
    <location>
        <begin position="803"/>
        <end position="957"/>
    </location>
</feature>
<feature type="region of interest" description="Disordered" evidence="9">
    <location>
        <begin position="963"/>
        <end position="1396"/>
    </location>
</feature>
<evidence type="ECO:0000256" key="9">
    <source>
        <dbReference type="SAM" id="MobiDB-lite"/>
    </source>
</evidence>
<dbReference type="Pfam" id="PF17888">
    <property type="entry name" value="Carm_PH"/>
    <property type="match status" value="1"/>
</dbReference>
<evidence type="ECO:0000256" key="3">
    <source>
        <dbReference type="ARBA" id="ARBA00007298"/>
    </source>
</evidence>
<comment type="similarity">
    <text evidence="3">Belongs to the CARMIL family.</text>
</comment>
<comment type="subcellular location">
    <subcellularLocation>
        <location evidence="1">Cell membrane</location>
    </subcellularLocation>
    <subcellularLocation>
        <location evidence="2">Cytoplasm</location>
    </subcellularLocation>
</comment>
<dbReference type="InterPro" id="IPR001611">
    <property type="entry name" value="Leu-rich_rpt"/>
</dbReference>
<sequence length="1396" mass="153000">MDCLRFSKDVEDSIRQCLGRKVKLTLKVLVKVETRGDKTENRVLAFASCRLFVLTAKVPTRVDQHFHYLDIQGIESRKPNQLCLTVCDRVYTYYTTHEENSSHEVDTMVLSLCTALKNIFPSVPLTRHIIRKVEIQPPKRMQQLEELERATLGGTRDMGPCGGFSTQYMCMCDYHALPYREEVAWDVDTIYLSHDTRELYLHDFDYLEQKDLIPIISALEYNTWFRKLRASHSKLSHEAIERILHVVSKSLSLEEIYLDNIGAKAEFANKLSLALLSNSNIPLQKLDLSHNPLEDKGLNNLCGLVAKLSPEAGGAIHISNPIGRQAKGLSHLNLSHCGLTGKGVNMLAHSLSVNKYMCQTLTFLNLAGNSLRDDVNNLYNFLAQPNTLKTLDLSATECAIDALFGALLRGCTSSLAQLILSRNSFGSKKSREMLPSFKQYFTSTLALKTLTFSQCKLPSDALKNVLLGLACNENISEVDLDLSSNHLGATGAQILESCIHGVRCLAALDISDNGLETQLGPVVAAISKNKSIKKLNIGRNLNSIKSKHVYHVMEAVVQMIQEEDCVLESLFINDSRLKTDLHNLLNALGSNHCLQNLDISGNYMGDSGARLLAKALQINSKLQYISYDRNNVTLQGYSDIAYALQSNYSVKFLPFPVHDAMLCMKTAPERTENIMRRIQDILYRNVSPMKYSNGQAFRLQQGFLLSSTQQQVDRLVLQTGEVVRTLRRSGSDLGGSNSLQWVEGLIADADNSKQLISHLHDVVLRRDDAGNPIETKLHQLSSDLYNVISNNLQDTVESMVRSAQDKCPNVLSEEKVVNDIRTACLAKSQLSYQLVESAIVEQAGSVILNKVNEVNLAVASTVSDRVIDEVVESLSKTCKNLQSGEGPRKRASTGTEMGGRERGSSESSTRSERSDTVSQGDDTTSQKSDPSPLATPQLPKRKSLHGRKLRPQSVVAESLDSVSELPSSCGQLQHLGKARPRRVKTRAPTRPMGRADLVEEDHDISEGVDTFFRPGSSTPTTPLISPDSENSPRLLKYGSTSSVESSPHTGGGRTGSERGSIESLTRSDSLARSESDVTRDSPRPHTKSRDTEEEDEEEEEEVSLEEKSSHSVRSLIGRQANEGMAKRSPDMSARKASTSSSISYADDKSRSEEDGKEDSPPRKIAGLHKMGIGGNILAEMKKIQEKRTSFQPKDDEKDKEEKKESPSSNLLAGVRLRSTGLADSLMSPTNGFPRGSGGSKSPNCNRDSCIDTSGPSPSTKPVITALKPKPPPPLAPKPRPKSVSGGDRRSGESGSGEAAEEDPADLPARSVKEMAASLAHAIVLERPGGTRKSSSLSHIPAAGTSSSSSSRSDKKSKGKIESQKTLSIISGIKKIEKKKREIQKKEAGTGGDLGGR</sequence>
<evidence type="ECO:0000313" key="12">
    <source>
        <dbReference type="EMBL" id="KAK8386939.1"/>
    </source>
</evidence>
<reference evidence="12 13" key="1">
    <citation type="submission" date="2023-03" db="EMBL/GenBank/DDBJ databases">
        <title>High-quality genome of Scylla paramamosain provides insights in environmental adaptation.</title>
        <authorList>
            <person name="Zhang L."/>
        </authorList>
    </citation>
    <scope>NUCLEOTIDE SEQUENCE [LARGE SCALE GENOMIC DNA]</scope>
    <source>
        <strain evidence="12">LZ_2023a</strain>
        <tissue evidence="12">Muscle</tissue>
    </source>
</reference>
<feature type="compositionally biased region" description="Basic and acidic residues" evidence="9">
    <location>
        <begin position="1069"/>
        <end position="1090"/>
    </location>
</feature>
<feature type="compositionally biased region" description="Basic residues" evidence="9">
    <location>
        <begin position="939"/>
        <end position="950"/>
    </location>
</feature>
<feature type="compositionally biased region" description="Acidic residues" evidence="9">
    <location>
        <begin position="1091"/>
        <end position="1103"/>
    </location>
</feature>
<dbReference type="PANTHER" id="PTHR24112:SF66">
    <property type="entry name" value="LEUCINE-RICH REPEAT, ISOFORM F"/>
    <property type="match status" value="1"/>
</dbReference>
<feature type="compositionally biased region" description="Basic and acidic residues" evidence="9">
    <location>
        <begin position="898"/>
        <end position="915"/>
    </location>
</feature>
<feature type="compositionally biased region" description="Basic and acidic residues" evidence="9">
    <location>
        <begin position="1124"/>
        <end position="1133"/>
    </location>
</feature>
<keyword evidence="5" id="KW-0963">Cytoplasm</keyword>
<feature type="region of interest" description="Disordered" evidence="9">
    <location>
        <begin position="878"/>
        <end position="951"/>
    </location>
</feature>
<dbReference type="Proteomes" id="UP001487740">
    <property type="component" value="Unassembled WGS sequence"/>
</dbReference>
<dbReference type="GO" id="GO:0005886">
    <property type="term" value="C:plasma membrane"/>
    <property type="evidence" value="ECO:0007669"/>
    <property type="project" value="UniProtKB-SubCell"/>
</dbReference>
<dbReference type="PROSITE" id="PS51450">
    <property type="entry name" value="LRR"/>
    <property type="match status" value="1"/>
</dbReference>
<dbReference type="GO" id="GO:0016477">
    <property type="term" value="P:cell migration"/>
    <property type="evidence" value="ECO:0007669"/>
    <property type="project" value="TreeGrafter"/>
</dbReference>
<feature type="compositionally biased region" description="Polar residues" evidence="9">
    <location>
        <begin position="1038"/>
        <end position="1048"/>
    </location>
</feature>
<evidence type="ECO:0000259" key="11">
    <source>
        <dbReference type="Pfam" id="PF17888"/>
    </source>
</evidence>
<feature type="compositionally biased region" description="Basic residues" evidence="9">
    <location>
        <begin position="976"/>
        <end position="987"/>
    </location>
</feature>
<evidence type="ECO:0000313" key="13">
    <source>
        <dbReference type="Proteomes" id="UP001487740"/>
    </source>
</evidence>
<dbReference type="GO" id="GO:0034315">
    <property type="term" value="P:regulation of Arp2/3 complex-mediated actin nucleation"/>
    <property type="evidence" value="ECO:0007669"/>
    <property type="project" value="TreeGrafter"/>
</dbReference>
<feature type="compositionally biased region" description="Polar residues" evidence="9">
    <location>
        <begin position="1239"/>
        <end position="1261"/>
    </location>
</feature>
<feature type="compositionally biased region" description="Pro residues" evidence="9">
    <location>
        <begin position="1268"/>
        <end position="1277"/>
    </location>
</feature>
<dbReference type="InterPro" id="IPR041245">
    <property type="entry name" value="CARMIL_PH"/>
</dbReference>
<evidence type="ECO:0000259" key="10">
    <source>
        <dbReference type="Pfam" id="PF16000"/>
    </source>
</evidence>
<proteinExistence type="inferred from homology"/>
<dbReference type="SUPFAM" id="SSF52047">
    <property type="entry name" value="RNI-like"/>
    <property type="match status" value="2"/>
</dbReference>
<keyword evidence="13" id="KW-1185">Reference proteome</keyword>
<gene>
    <name evidence="12" type="ORF">O3P69_017970</name>
</gene>
<keyword evidence="8" id="KW-0472">Membrane</keyword>
<dbReference type="EMBL" id="JARAKH010000030">
    <property type="protein sequence ID" value="KAK8386939.1"/>
    <property type="molecule type" value="Genomic_DNA"/>
</dbReference>
<evidence type="ECO:0000256" key="7">
    <source>
        <dbReference type="ARBA" id="ARBA00022737"/>
    </source>
</evidence>
<dbReference type="Gene3D" id="3.80.10.10">
    <property type="entry name" value="Ribonuclease Inhibitor"/>
    <property type="match status" value="1"/>
</dbReference>
<keyword evidence="6" id="KW-0433">Leucine-rich repeat</keyword>
<feature type="compositionally biased region" description="Polar residues" evidence="9">
    <location>
        <begin position="919"/>
        <end position="929"/>
    </location>
</feature>
<name>A0AAW0TH10_SCYPA</name>
<evidence type="ECO:0008006" key="14">
    <source>
        <dbReference type="Google" id="ProtNLM"/>
    </source>
</evidence>
<dbReference type="SMART" id="SM00368">
    <property type="entry name" value="LRR_RI"/>
    <property type="match status" value="4"/>
</dbReference>
<feature type="compositionally biased region" description="Low complexity" evidence="9">
    <location>
        <begin position="1134"/>
        <end position="1144"/>
    </location>
</feature>
<comment type="caution">
    <text evidence="12">The sequence shown here is derived from an EMBL/GenBank/DDBJ whole genome shotgun (WGS) entry which is preliminary data.</text>
</comment>
<keyword evidence="4" id="KW-1003">Cell membrane</keyword>
<feature type="compositionally biased region" description="Basic and acidic residues" evidence="9">
    <location>
        <begin position="1179"/>
        <end position="1205"/>
    </location>
</feature>
<dbReference type="PANTHER" id="PTHR24112">
    <property type="entry name" value="LEUCINE-RICH REPEAT, ISOFORM F-RELATED"/>
    <property type="match status" value="1"/>
</dbReference>
<feature type="compositionally biased region" description="Polar residues" evidence="9">
    <location>
        <begin position="1015"/>
        <end position="1031"/>
    </location>
</feature>
<evidence type="ECO:0000256" key="6">
    <source>
        <dbReference type="ARBA" id="ARBA00022614"/>
    </source>
</evidence>
<evidence type="ECO:0000256" key="2">
    <source>
        <dbReference type="ARBA" id="ARBA00004496"/>
    </source>
</evidence>
<dbReference type="InterPro" id="IPR051279">
    <property type="entry name" value="PP1-Reg/Actin-Interact_Protein"/>
</dbReference>
<dbReference type="GO" id="GO:0005737">
    <property type="term" value="C:cytoplasm"/>
    <property type="evidence" value="ECO:0007669"/>
    <property type="project" value="UniProtKB-SubCell"/>
</dbReference>
<protein>
    <recommendedName>
        <fullName evidence="14">F-actin-uncapping protein LRRC16A</fullName>
    </recommendedName>
</protein>